<organism evidence="4 5">
    <name type="scientific">Paenibacillus thailandensis</name>
    <dbReference type="NCBI Taxonomy" id="393250"/>
    <lineage>
        <taxon>Bacteria</taxon>
        <taxon>Bacillati</taxon>
        <taxon>Bacillota</taxon>
        <taxon>Bacilli</taxon>
        <taxon>Bacillales</taxon>
        <taxon>Paenibacillaceae</taxon>
        <taxon>Paenibacillus</taxon>
    </lineage>
</organism>
<dbReference type="SUPFAM" id="SSF110997">
    <property type="entry name" value="Sporulation related repeat"/>
    <property type="match status" value="1"/>
</dbReference>
<evidence type="ECO:0000313" key="4">
    <source>
        <dbReference type="EMBL" id="MFD2658857.1"/>
    </source>
</evidence>
<feature type="compositionally biased region" description="Polar residues" evidence="1">
    <location>
        <begin position="61"/>
        <end position="70"/>
    </location>
</feature>
<feature type="transmembrane region" description="Helical" evidence="2">
    <location>
        <begin position="202"/>
        <end position="224"/>
    </location>
</feature>
<keyword evidence="2" id="KW-0812">Transmembrane</keyword>
<keyword evidence="2" id="KW-0472">Membrane</keyword>
<feature type="compositionally biased region" description="Basic and acidic residues" evidence="1">
    <location>
        <begin position="109"/>
        <end position="118"/>
    </location>
</feature>
<feature type="region of interest" description="Disordered" evidence="1">
    <location>
        <begin position="1"/>
        <end position="149"/>
    </location>
</feature>
<accession>A0ABW5QR68</accession>
<evidence type="ECO:0000259" key="3">
    <source>
        <dbReference type="PROSITE" id="PS51724"/>
    </source>
</evidence>
<feature type="domain" description="SPOR" evidence="3">
    <location>
        <begin position="277"/>
        <end position="354"/>
    </location>
</feature>
<keyword evidence="5" id="KW-1185">Reference proteome</keyword>
<dbReference type="PROSITE" id="PS51724">
    <property type="entry name" value="SPOR"/>
    <property type="match status" value="1"/>
</dbReference>
<feature type="compositionally biased region" description="Low complexity" evidence="1">
    <location>
        <begin position="253"/>
        <end position="262"/>
    </location>
</feature>
<gene>
    <name evidence="4" type="ORF">ACFSW5_01095</name>
</gene>
<dbReference type="EMBL" id="JBHUMY010000001">
    <property type="protein sequence ID" value="MFD2658857.1"/>
    <property type="molecule type" value="Genomic_DNA"/>
</dbReference>
<protein>
    <submittedName>
        <fullName evidence="4">SPOR domain-containing protein</fullName>
    </submittedName>
</protein>
<dbReference type="RefSeq" id="WP_379268791.1">
    <property type="nucleotide sequence ID" value="NZ_JBHUGT010000050.1"/>
</dbReference>
<feature type="compositionally biased region" description="Basic and acidic residues" evidence="1">
    <location>
        <begin position="79"/>
        <end position="93"/>
    </location>
</feature>
<dbReference type="InterPro" id="IPR007730">
    <property type="entry name" value="SPOR-like_dom"/>
</dbReference>
<evidence type="ECO:0000256" key="1">
    <source>
        <dbReference type="SAM" id="MobiDB-lite"/>
    </source>
</evidence>
<dbReference type="Pfam" id="PF05036">
    <property type="entry name" value="SPOR"/>
    <property type="match status" value="1"/>
</dbReference>
<proteinExistence type="predicted"/>
<sequence length="482" mass="51380">MNNKTRITYRFDPESKTAVRKAERDQAIQEQASGRKEAGQAERGKVIPLHNHVNPGEWTHSEITPWNSPFQDDPSALEELIRSADRKARRRDESDAELYADGRNGAGSRDIRDTKGDSGSKTSGPIEWSFPPGQGAKGNAPRVPGTGEDAESRLEYYSGDWGAVYMDPPGDDPDEESHDIYSSKPIVARYVRSSASPSWMKVFVTVAGALATGALFGYLLLSFFTGTAAWPGTAEGGGNGDVPAITGNTGEPGASPSAAAGGSVKAGADSPLAAVNIPEQTYYLLQYGVFGSAEGRDAALGELAAKGVSGAAISTSQDYRVYAAMAADREEAEALKKQFGGSIDLYVKTFTVGAVDQLPFAGSGEELHRFVERTNGLQAMLLGLVNVQLERESPVPFSESASAAWRQAAEQWNASSEAVKDGFADEASRKAYERLSGAVKSAIEAVDGYEGNPSRVYLWKAQTALMEAAIAQKNWFEPGGSL</sequence>
<feature type="region of interest" description="Disordered" evidence="1">
    <location>
        <begin position="239"/>
        <end position="262"/>
    </location>
</feature>
<reference evidence="5" key="1">
    <citation type="journal article" date="2019" name="Int. J. Syst. Evol. Microbiol.">
        <title>The Global Catalogue of Microorganisms (GCM) 10K type strain sequencing project: providing services to taxonomists for standard genome sequencing and annotation.</title>
        <authorList>
            <consortium name="The Broad Institute Genomics Platform"/>
            <consortium name="The Broad Institute Genome Sequencing Center for Infectious Disease"/>
            <person name="Wu L."/>
            <person name="Ma J."/>
        </authorList>
    </citation>
    <scope>NUCLEOTIDE SEQUENCE [LARGE SCALE GENOMIC DNA]</scope>
    <source>
        <strain evidence="5">TISTR 1827</strain>
    </source>
</reference>
<evidence type="ECO:0000313" key="5">
    <source>
        <dbReference type="Proteomes" id="UP001597493"/>
    </source>
</evidence>
<dbReference type="Proteomes" id="UP001597493">
    <property type="component" value="Unassembled WGS sequence"/>
</dbReference>
<dbReference type="InterPro" id="IPR036680">
    <property type="entry name" value="SPOR-like_sf"/>
</dbReference>
<keyword evidence="2" id="KW-1133">Transmembrane helix</keyword>
<name>A0ABW5QR68_9BACL</name>
<feature type="compositionally biased region" description="Basic and acidic residues" evidence="1">
    <location>
        <begin position="9"/>
        <end position="45"/>
    </location>
</feature>
<evidence type="ECO:0000256" key="2">
    <source>
        <dbReference type="SAM" id="Phobius"/>
    </source>
</evidence>
<comment type="caution">
    <text evidence="4">The sequence shown here is derived from an EMBL/GenBank/DDBJ whole genome shotgun (WGS) entry which is preliminary data.</text>
</comment>